<dbReference type="Proteomes" id="UP001143910">
    <property type="component" value="Unassembled WGS sequence"/>
</dbReference>
<gene>
    <name evidence="1" type="ORF">NQ176_g7703</name>
</gene>
<proteinExistence type="predicted"/>
<reference evidence="1" key="1">
    <citation type="submission" date="2022-08" db="EMBL/GenBank/DDBJ databases">
        <title>Genome Sequence of Lecanicillium fungicola.</title>
        <authorList>
            <person name="Buettner E."/>
        </authorList>
    </citation>
    <scope>NUCLEOTIDE SEQUENCE</scope>
    <source>
        <strain evidence="1">Babe33</strain>
    </source>
</reference>
<name>A0ACC1MYW0_9HYPO</name>
<keyword evidence="2" id="KW-1185">Reference proteome</keyword>
<sequence>MLSRDSQVIIVGGGVFGLSTALWLARDGYKNITIYDRCAFDTNFYDPSGGCDGASADINKVFRMAYADKVEYQKLAIEARNIWLEWTERIKTSLPSELPDGLTPEDKLLHVCGSYFLAEGTKLPAYYSDSLATMEKTAPEFRKMQFLKAGKDNAAEEARLGKFGSKWLEKYHVIDKINNGNTTGFIDIQAGITVADKACVFARFLCEQAGVKFVLGERQGKVAHLIIENTTTTQKIAKGIKTCDGISHFGDLIIVAAGSWTASIIPEAHKTVEATAGTVMFIDIPKERQDLYYQGGGFPISKQGRLKFGFRGRKFTNYQDHPTQPDLRISTPRTKYTNNPIDTVPLYGLSRMKKVILQGFPELAEFGFTDSRLCWYTDSPDNDFVIDYVPNYSGSLFICTGGSHTSGHGFKFLPILGRHVKNQLERVPDQFTAAWQWRVAEQGKPNNGILEGERGHREMSRVKMADTLTGLGNDFKMTDLAAVAEDVKTATNISSQASRL</sequence>
<accession>A0ACC1MYW0</accession>
<evidence type="ECO:0000313" key="2">
    <source>
        <dbReference type="Proteomes" id="UP001143910"/>
    </source>
</evidence>
<comment type="caution">
    <text evidence="1">The sequence shown here is derived from an EMBL/GenBank/DDBJ whole genome shotgun (WGS) entry which is preliminary data.</text>
</comment>
<protein>
    <submittedName>
        <fullName evidence="1">Uncharacterized protein</fullName>
    </submittedName>
</protein>
<evidence type="ECO:0000313" key="1">
    <source>
        <dbReference type="EMBL" id="KAJ2971409.1"/>
    </source>
</evidence>
<organism evidence="1 2">
    <name type="scientific">Zarea fungicola</name>
    <dbReference type="NCBI Taxonomy" id="93591"/>
    <lineage>
        <taxon>Eukaryota</taxon>
        <taxon>Fungi</taxon>
        <taxon>Dikarya</taxon>
        <taxon>Ascomycota</taxon>
        <taxon>Pezizomycotina</taxon>
        <taxon>Sordariomycetes</taxon>
        <taxon>Hypocreomycetidae</taxon>
        <taxon>Hypocreales</taxon>
        <taxon>Cordycipitaceae</taxon>
        <taxon>Zarea</taxon>
    </lineage>
</organism>
<dbReference type="EMBL" id="JANJQO010001348">
    <property type="protein sequence ID" value="KAJ2971409.1"/>
    <property type="molecule type" value="Genomic_DNA"/>
</dbReference>